<gene>
    <name evidence="2" type="ORF">SPHA_19482</name>
</gene>
<feature type="transmembrane region" description="Helical" evidence="1">
    <location>
        <begin position="133"/>
        <end position="156"/>
    </location>
</feature>
<evidence type="ECO:0000256" key="1">
    <source>
        <dbReference type="SAM" id="Phobius"/>
    </source>
</evidence>
<name>A0A812BML3_ACAPH</name>
<accession>A0A812BML3</accession>
<sequence>MSWRADGTRPNVPLQWPRCGLRARQNDTHDKSSGPNASIVSPPGHFMFISFSLYTYIRTVSIYLSLFTSIYLSIYPVPYLPVLSPLSLLSFYRFACPSPSLPLLITFEASFCLIYNSPFVFISSSISFLSSLFLTLFPFLSTSFIILIFFLPLLHPLPSSRERFLSPSLLNFLPPLLIYVLLSLFVFAYSLWSLYFSFGLLYFPLYLFSSFLSFFFKLFLISSVVSSYSFHSLLSLSLSFYCLFILILFPSLSFNIFTVSFSLFFSPLNSSAHHFRIHHGRRPDGHSPCGRWSVSLYDTVYGRLLIRPIHYQPLATFRCTFFLSFFLSYQSIPLFSSHYLSIYLSI</sequence>
<organism evidence="2 3">
    <name type="scientific">Acanthosepion pharaonis</name>
    <name type="common">Pharaoh cuttlefish</name>
    <name type="synonym">Sepia pharaonis</name>
    <dbReference type="NCBI Taxonomy" id="158019"/>
    <lineage>
        <taxon>Eukaryota</taxon>
        <taxon>Metazoa</taxon>
        <taxon>Spiralia</taxon>
        <taxon>Lophotrochozoa</taxon>
        <taxon>Mollusca</taxon>
        <taxon>Cephalopoda</taxon>
        <taxon>Coleoidea</taxon>
        <taxon>Decapodiformes</taxon>
        <taxon>Sepiida</taxon>
        <taxon>Sepiina</taxon>
        <taxon>Sepiidae</taxon>
        <taxon>Acanthosepion</taxon>
    </lineage>
</organism>
<feature type="transmembrane region" description="Helical" evidence="1">
    <location>
        <begin position="205"/>
        <end position="226"/>
    </location>
</feature>
<proteinExistence type="predicted"/>
<reference evidence="2" key="1">
    <citation type="submission" date="2021-01" db="EMBL/GenBank/DDBJ databases">
        <authorList>
            <person name="Li R."/>
            <person name="Bekaert M."/>
        </authorList>
    </citation>
    <scope>NUCLEOTIDE SEQUENCE</scope>
    <source>
        <strain evidence="2">Farmed</strain>
    </source>
</reference>
<keyword evidence="1" id="KW-0472">Membrane</keyword>
<evidence type="ECO:0000313" key="2">
    <source>
        <dbReference type="EMBL" id="CAE1234685.1"/>
    </source>
</evidence>
<protein>
    <submittedName>
        <fullName evidence="2">Uncharacterized protein</fullName>
    </submittedName>
</protein>
<dbReference type="AlphaFoldDB" id="A0A812BML3"/>
<feature type="transmembrane region" description="Helical" evidence="1">
    <location>
        <begin position="238"/>
        <end position="265"/>
    </location>
</feature>
<dbReference type="Proteomes" id="UP000597762">
    <property type="component" value="Unassembled WGS sequence"/>
</dbReference>
<dbReference type="EMBL" id="CAHIKZ030000706">
    <property type="protein sequence ID" value="CAE1234685.1"/>
    <property type="molecule type" value="Genomic_DNA"/>
</dbReference>
<feature type="transmembrane region" description="Helical" evidence="1">
    <location>
        <begin position="176"/>
        <end position="198"/>
    </location>
</feature>
<keyword evidence="1" id="KW-1133">Transmembrane helix</keyword>
<feature type="transmembrane region" description="Helical" evidence="1">
    <location>
        <begin position="60"/>
        <end position="80"/>
    </location>
</feature>
<evidence type="ECO:0000313" key="3">
    <source>
        <dbReference type="Proteomes" id="UP000597762"/>
    </source>
</evidence>
<feature type="transmembrane region" description="Helical" evidence="1">
    <location>
        <begin position="100"/>
        <end position="121"/>
    </location>
</feature>
<keyword evidence="1" id="KW-0812">Transmembrane</keyword>
<comment type="caution">
    <text evidence="2">The sequence shown here is derived from an EMBL/GenBank/DDBJ whole genome shotgun (WGS) entry which is preliminary data.</text>
</comment>
<keyword evidence="3" id="KW-1185">Reference proteome</keyword>